<name>A0A927JB96_9ACTN</name>
<feature type="transmembrane region" description="Helical" evidence="1">
    <location>
        <begin position="138"/>
        <end position="162"/>
    </location>
</feature>
<protein>
    <submittedName>
        <fullName evidence="2">ABC transporter permease</fullName>
    </submittedName>
</protein>
<evidence type="ECO:0000256" key="1">
    <source>
        <dbReference type="SAM" id="Phobius"/>
    </source>
</evidence>
<reference evidence="2" key="1">
    <citation type="submission" date="2020-09" db="EMBL/GenBank/DDBJ databases">
        <title>Hoyosella lacisalsi sp. nov., a halotolerant actinobacterium isolated from soil of Lake Gudzhirganskoe.</title>
        <authorList>
            <person name="Yang Q."/>
            <person name="Guo P.Y."/>
            <person name="Liu S.W."/>
            <person name="Li F.N."/>
            <person name="Sun C.H."/>
        </authorList>
    </citation>
    <scope>NUCLEOTIDE SEQUENCE</scope>
    <source>
        <strain evidence="2">G463</strain>
    </source>
</reference>
<proteinExistence type="predicted"/>
<feature type="transmembrane region" description="Helical" evidence="1">
    <location>
        <begin position="85"/>
        <end position="109"/>
    </location>
</feature>
<feature type="transmembrane region" description="Helical" evidence="1">
    <location>
        <begin position="174"/>
        <end position="197"/>
    </location>
</feature>
<feature type="transmembrane region" description="Helical" evidence="1">
    <location>
        <begin position="515"/>
        <end position="536"/>
    </location>
</feature>
<gene>
    <name evidence="2" type="ORF">HT102_06470</name>
</gene>
<accession>A0A927JB96</accession>
<evidence type="ECO:0000313" key="3">
    <source>
        <dbReference type="Proteomes" id="UP000642993"/>
    </source>
</evidence>
<keyword evidence="1" id="KW-0472">Membrane</keyword>
<feature type="transmembrane region" description="Helical" evidence="1">
    <location>
        <begin position="445"/>
        <end position="465"/>
    </location>
</feature>
<comment type="caution">
    <text evidence="2">The sequence shown here is derived from an EMBL/GenBank/DDBJ whole genome shotgun (WGS) entry which is preliminary data.</text>
</comment>
<feature type="transmembrane region" description="Helical" evidence="1">
    <location>
        <begin position="472"/>
        <end position="495"/>
    </location>
</feature>
<evidence type="ECO:0000313" key="2">
    <source>
        <dbReference type="EMBL" id="MBD8506123.1"/>
    </source>
</evidence>
<dbReference type="Proteomes" id="UP000642993">
    <property type="component" value="Unassembled WGS sequence"/>
</dbReference>
<feature type="transmembrane region" description="Helical" evidence="1">
    <location>
        <begin position="250"/>
        <end position="271"/>
    </location>
</feature>
<keyword evidence="3" id="KW-1185">Reference proteome</keyword>
<feature type="transmembrane region" description="Helical" evidence="1">
    <location>
        <begin position="356"/>
        <end position="377"/>
    </location>
</feature>
<sequence>MTTTHAPERSRHALTGTWTLTRLALRRDRIRLPLWIAGLTLFTLSSVSSFEQTYPTAADRDTVARLAELPAMIGMVGRNYQPADYHFGIMIGHQMTVMTALIFGLMSILQLVRHTRAEEEAGRAELVRSNVVGRHATLTAALIIVTGTSLIAGLLTAAGLAATGLEGITPVGSLLYGLSIAAAGIVFAGITAITVQITEFGRGATGLALATLGIAYVLRAFGDIGDNNSSWLSPLYWGQASRPYATDQRWWPLLLALGIAAALIAIGYRLSTQRDVGAGLRAARRGAATASPLLGTPLGLANRLHRASLIGWTIGMLLFGASYGMLIDGIEDMIEQIAALGDIIAQIPGSTLVDSYVAMLITFLSIVISAQAVLAVNRMHSEEAAGRAEPILATGVSRQHWMTSHLTIALGSSAILAIITAIGMGGSGALVTGDIGFLTKVLGAALAHIPAIWVAVGVAAALYGLAPRLLALGWIVPVYGIIVVYLGGILGFPEWTHRYSPFGYIPDLPAADLEWTPLIALTAIALSLAAAGIAGFRRRDLESK</sequence>
<feature type="transmembrane region" description="Helical" evidence="1">
    <location>
        <begin position="204"/>
        <end position="222"/>
    </location>
</feature>
<dbReference type="RefSeq" id="WP_192038592.1">
    <property type="nucleotide sequence ID" value="NZ_JACYWE010000003.1"/>
</dbReference>
<keyword evidence="1" id="KW-1133">Transmembrane helix</keyword>
<feature type="transmembrane region" description="Helical" evidence="1">
    <location>
        <begin position="406"/>
        <end position="425"/>
    </location>
</feature>
<keyword evidence="1" id="KW-0812">Transmembrane</keyword>
<feature type="transmembrane region" description="Helical" evidence="1">
    <location>
        <begin position="309"/>
        <end position="327"/>
    </location>
</feature>
<dbReference type="AlphaFoldDB" id="A0A927JB96"/>
<organism evidence="2 3">
    <name type="scientific">Lolliginicoccus lacisalsi</name>
    <dbReference type="NCBI Taxonomy" id="2742202"/>
    <lineage>
        <taxon>Bacteria</taxon>
        <taxon>Bacillati</taxon>
        <taxon>Actinomycetota</taxon>
        <taxon>Actinomycetes</taxon>
        <taxon>Mycobacteriales</taxon>
        <taxon>Hoyosellaceae</taxon>
        <taxon>Lolliginicoccus</taxon>
    </lineage>
</organism>
<dbReference type="EMBL" id="JACYWE010000003">
    <property type="protein sequence ID" value="MBD8506123.1"/>
    <property type="molecule type" value="Genomic_DNA"/>
</dbReference>
<feature type="transmembrane region" description="Helical" evidence="1">
    <location>
        <begin position="32"/>
        <end position="50"/>
    </location>
</feature>